<sequence>MVAEILALIAFGYETKAFNNAISGFRSERNLNHDHIAFLQSKACPIHLKGNPHNDFNDVCVYQAVNPASKKSDKITLSPACAKQFGKYCSDMKNVVSPHDVMFVSDSPLREILQPDIKDMDHLVYQGHVCEHIKNTFHILRKFNFNPHELVYMFFVLSYDPSTCGPK</sequence>
<proteinExistence type="predicted"/>
<reference evidence="1 2" key="1">
    <citation type="submission" date="2012-05" db="EMBL/GenBank/DDBJ databases">
        <title>Recombination and specialization in a pathogen metapopulation.</title>
        <authorList>
            <person name="Gardiner A."/>
            <person name="Kemen E."/>
            <person name="Schultz-Larsen T."/>
            <person name="MacLean D."/>
            <person name="Van Oosterhout C."/>
            <person name="Jones J.D.G."/>
        </authorList>
    </citation>
    <scope>NUCLEOTIDE SEQUENCE [LARGE SCALE GENOMIC DNA]</scope>
    <source>
        <strain evidence="1 2">Ac Nc2</strain>
    </source>
</reference>
<comment type="caution">
    <text evidence="1">The sequence shown here is derived from an EMBL/GenBank/DDBJ whole genome shotgun (WGS) entry which is preliminary data.</text>
</comment>
<dbReference type="AlphaFoldDB" id="A0A024FX52"/>
<dbReference type="Proteomes" id="UP000053237">
    <property type="component" value="Unassembled WGS sequence"/>
</dbReference>
<name>A0A024FX52_9STRA</name>
<evidence type="ECO:0000313" key="2">
    <source>
        <dbReference type="Proteomes" id="UP000053237"/>
    </source>
</evidence>
<dbReference type="InParanoid" id="A0A024FX52"/>
<protein>
    <submittedName>
        <fullName evidence="1">Uncharacterized protein</fullName>
    </submittedName>
</protein>
<evidence type="ECO:0000313" key="1">
    <source>
        <dbReference type="EMBL" id="CCI11763.1"/>
    </source>
</evidence>
<accession>A0A024FX52</accession>
<dbReference type="EMBL" id="CAIX01001949">
    <property type="protein sequence ID" value="CCI11763.1"/>
    <property type="molecule type" value="Genomic_DNA"/>
</dbReference>
<keyword evidence="2" id="KW-1185">Reference proteome</keyword>
<organism evidence="1 2">
    <name type="scientific">Albugo candida</name>
    <dbReference type="NCBI Taxonomy" id="65357"/>
    <lineage>
        <taxon>Eukaryota</taxon>
        <taxon>Sar</taxon>
        <taxon>Stramenopiles</taxon>
        <taxon>Oomycota</taxon>
        <taxon>Peronosporomycetes</taxon>
        <taxon>Albuginales</taxon>
        <taxon>Albuginaceae</taxon>
        <taxon>Albugo</taxon>
    </lineage>
</organism>
<gene>
    <name evidence="1" type="ORF">BN9_134370</name>
</gene>